<dbReference type="PANTHER" id="PTHR16267:SF13">
    <property type="entry name" value="B-CELL SCAFFOLD PROTEIN WITH ANKYRIN REPEATS"/>
    <property type="match status" value="1"/>
</dbReference>
<evidence type="ECO:0000256" key="7">
    <source>
        <dbReference type="ARBA" id="ARBA00069696"/>
    </source>
</evidence>
<dbReference type="GO" id="GO:1990782">
    <property type="term" value="F:protein tyrosine kinase binding"/>
    <property type="evidence" value="ECO:0007669"/>
    <property type="project" value="TreeGrafter"/>
</dbReference>
<gene>
    <name evidence="12" type="primary">BANK1</name>
</gene>
<feature type="compositionally biased region" description="Basic and acidic residues" evidence="8">
    <location>
        <begin position="597"/>
        <end position="615"/>
    </location>
</feature>
<protein>
    <recommendedName>
        <fullName evidence="7">B-cell scaffold protein with ankyrin repeats</fullName>
    </recommendedName>
</protein>
<evidence type="ECO:0000256" key="8">
    <source>
        <dbReference type="SAM" id="MobiDB-lite"/>
    </source>
</evidence>
<dbReference type="PANTHER" id="PTHR16267">
    <property type="entry name" value="BANK1/PIK3AP1 FAMILY MEMBER"/>
    <property type="match status" value="1"/>
</dbReference>
<name>A0A9W2VE85_PANPR</name>
<keyword evidence="11" id="KW-1185">Reference proteome</keyword>
<evidence type="ECO:0000256" key="4">
    <source>
        <dbReference type="ARBA" id="ARBA00023043"/>
    </source>
</evidence>
<evidence type="ECO:0000256" key="6">
    <source>
        <dbReference type="ARBA" id="ARBA00065779"/>
    </source>
</evidence>
<dbReference type="InterPro" id="IPR052446">
    <property type="entry name" value="B-cell_PI3K-Signaling_Adptrs"/>
</dbReference>
<feature type="compositionally biased region" description="Basic and acidic residues" evidence="8">
    <location>
        <begin position="698"/>
        <end position="710"/>
    </location>
</feature>
<feature type="region of interest" description="Disordered" evidence="8">
    <location>
        <begin position="595"/>
        <end position="622"/>
    </location>
</feature>
<dbReference type="InterPro" id="IPR041340">
    <property type="entry name" value="PIK3AP1_TIR"/>
</dbReference>
<proteinExistence type="predicted"/>
<keyword evidence="2" id="KW-0677">Repeat</keyword>
<keyword evidence="4" id="KW-0040">ANK repeat</keyword>
<dbReference type="Pfam" id="PF14545">
    <property type="entry name" value="DBB"/>
    <property type="match status" value="1"/>
</dbReference>
<dbReference type="InterPro" id="IPR035897">
    <property type="entry name" value="Toll_tir_struct_dom_sf"/>
</dbReference>
<dbReference type="PROSITE" id="PS50104">
    <property type="entry name" value="TIR"/>
    <property type="match status" value="1"/>
</dbReference>
<keyword evidence="3" id="KW-0075">B-cell activation</keyword>
<dbReference type="Pfam" id="PF18567">
    <property type="entry name" value="TIR_3"/>
    <property type="match status" value="1"/>
</dbReference>
<dbReference type="GO" id="GO:0042113">
    <property type="term" value="P:B cell activation"/>
    <property type="evidence" value="ECO:0007669"/>
    <property type="project" value="UniProtKB-KW"/>
</dbReference>
<evidence type="ECO:0000256" key="5">
    <source>
        <dbReference type="ARBA" id="ARBA00054773"/>
    </source>
</evidence>
<dbReference type="PROSITE" id="PS51376">
    <property type="entry name" value="DBB"/>
    <property type="match status" value="1"/>
</dbReference>
<dbReference type="GO" id="GO:0007165">
    <property type="term" value="P:signal transduction"/>
    <property type="evidence" value="ECO:0007669"/>
    <property type="project" value="InterPro"/>
</dbReference>
<dbReference type="GO" id="GO:0051898">
    <property type="term" value="P:negative regulation of phosphatidylinositol 3-kinase/protein kinase B signal transduction"/>
    <property type="evidence" value="ECO:0007669"/>
    <property type="project" value="TreeGrafter"/>
</dbReference>
<evidence type="ECO:0000256" key="1">
    <source>
        <dbReference type="ARBA" id="ARBA00022553"/>
    </source>
</evidence>
<feature type="domain" description="DBB" evidence="10">
    <location>
        <begin position="344"/>
        <end position="471"/>
    </location>
</feature>
<organism evidence="11 12">
    <name type="scientific">Panthera pardus</name>
    <name type="common">Leopard</name>
    <name type="synonym">Felis pardus</name>
    <dbReference type="NCBI Taxonomy" id="9691"/>
    <lineage>
        <taxon>Eukaryota</taxon>
        <taxon>Metazoa</taxon>
        <taxon>Chordata</taxon>
        <taxon>Craniata</taxon>
        <taxon>Vertebrata</taxon>
        <taxon>Euteleostomi</taxon>
        <taxon>Mammalia</taxon>
        <taxon>Eutheria</taxon>
        <taxon>Laurasiatheria</taxon>
        <taxon>Carnivora</taxon>
        <taxon>Feliformia</taxon>
        <taxon>Felidae</taxon>
        <taxon>Pantherinae</taxon>
        <taxon>Panthera</taxon>
    </lineage>
</organism>
<evidence type="ECO:0000259" key="9">
    <source>
        <dbReference type="PROSITE" id="PS50104"/>
    </source>
</evidence>
<accession>A0A9W2VE85</accession>
<dbReference type="GO" id="GO:0005102">
    <property type="term" value="F:signaling receptor binding"/>
    <property type="evidence" value="ECO:0007669"/>
    <property type="project" value="TreeGrafter"/>
</dbReference>
<feature type="domain" description="TIR" evidence="9">
    <location>
        <begin position="169"/>
        <end position="297"/>
    </location>
</feature>
<evidence type="ECO:0000259" key="10">
    <source>
        <dbReference type="PROSITE" id="PS51376"/>
    </source>
</evidence>
<comment type="subunit">
    <text evidence="6">Interacts with LYN, ITPR1 and ITPR2.</text>
</comment>
<evidence type="ECO:0000256" key="3">
    <source>
        <dbReference type="ARBA" id="ARBA00022936"/>
    </source>
</evidence>
<dbReference type="RefSeq" id="XP_053756683.1">
    <property type="nucleotide sequence ID" value="XM_053900708.1"/>
</dbReference>
<dbReference type="SMART" id="SM01282">
    <property type="entry name" value="DBB"/>
    <property type="match status" value="1"/>
</dbReference>
<feature type="region of interest" description="Disordered" evidence="8">
    <location>
        <begin position="636"/>
        <end position="657"/>
    </location>
</feature>
<feature type="region of interest" description="Disordered" evidence="8">
    <location>
        <begin position="694"/>
        <end position="717"/>
    </location>
</feature>
<reference evidence="12" key="1">
    <citation type="submission" date="2025-08" db="UniProtKB">
        <authorList>
            <consortium name="RefSeq"/>
        </authorList>
    </citation>
    <scope>IDENTIFICATION</scope>
    <source>
        <tissue evidence="12">Whole blood</tissue>
    </source>
</reference>
<evidence type="ECO:0000313" key="12">
    <source>
        <dbReference type="RefSeq" id="XP_053756683.1"/>
    </source>
</evidence>
<dbReference type="CTD" id="55024"/>
<dbReference type="GO" id="GO:0050869">
    <property type="term" value="P:negative regulation of B cell activation"/>
    <property type="evidence" value="ECO:0007669"/>
    <property type="project" value="TreeGrafter"/>
</dbReference>
<sequence length="968" mass="109688">MNYYQIFNLIFKNIFNFKSKCLHLVSLFLPGSGDKVEDLEWDKSWSHRYRRSKISGVNRPRECRRNESCLKSRQAQAPGQFHFLRAPSQGLVVTLWPEPTGCVSGPCGQTRPWWADEGGRLETISPGISGSRVLSAGCLASAAAMLPAASGRAGASRERAPGSPAPPENTKDILLIHGEDAEEWALYLREVFLHVVKREAVLLYRLENYSFWDLELLSLNSYKCKLLILSNSLLKDLTPKKCQFLEKILHSPESVVTLLCGVKSSDQLYKLLNIVRGRWEMSTEQEPEDYIAVIESIIFRGSDDYLEVNIPTDLKVEHSGEISKRQEIEELSKASRDTIPQAIVLPAEIPCENPGEIFIILRDEVIGDTVEVEFTSNNKCVRTQPTRWNKTVWCMEALDFPAGSVNVHVYCDGVIKATTEIKYSTSAKAVEYLLGVASPGDGVHQKDIDELDDILTSVFKHEIPYYEFQSFQPNINPQKEYTHLKELPTLLHCAAKFGLKNLAIHLLQCSGATWASKVKNLEGSDPAHIAERHGHKELKKIFEDFSIPEVSRNDQENDYEDDFTSLFAYSSTIQNPAFHPEGGQTYRQWAEGAEADELAKEDKEGESSTEAEHSLAEVGVGTSANQYDDDFYVFVPGDNPEHTSREPLVSNRPPPPPPRPVAAAFPLEKPHCTLQGKMVEGQMERSQNWCDLGARQETGGETKEERRENEEEKEEDPYTFAEIEDSDYDMILANMSTKKKNGSWSFIINRPPAPTPRPTNIPPKEETTPYIAQVFQQKTARRQSDGDRFHGPKRQDRARLESQAFSTVNCLAAGQEELILLQEKVKNGKLSVDEALEKFKHWQMGKTELEMIQQEKLRQLRDCIIGKRPEEENVSDKLTIVHHPNGNESARNENMLYNTPFRNKERLLKKVIIMKPKNLQTLCFLGEACLHLDCLLSSGKILYYESRGKPLDFRICHCHDLLALTCFR</sequence>
<dbReference type="Gene3D" id="3.40.50.10140">
    <property type="entry name" value="Toll/interleukin-1 receptor homology (TIR) domain"/>
    <property type="match status" value="1"/>
</dbReference>
<dbReference type="GO" id="GO:0051246">
    <property type="term" value="P:regulation of protein metabolic process"/>
    <property type="evidence" value="ECO:0007669"/>
    <property type="project" value="UniProtKB-ARBA"/>
</dbReference>
<dbReference type="GeneID" id="109247360"/>
<dbReference type="InterPro" id="IPR017893">
    <property type="entry name" value="DBB_domain"/>
</dbReference>
<comment type="function">
    <text evidence="5">Involved in B-cell receptor (BCR)-induced Ca(2+) mobilization from intracellular stores. Promotes Lyn-mediated phosphorylation of IP3 receptors 1 and 2.</text>
</comment>
<evidence type="ECO:0000256" key="2">
    <source>
        <dbReference type="ARBA" id="ARBA00022737"/>
    </source>
</evidence>
<evidence type="ECO:0000313" key="11">
    <source>
        <dbReference type="Proteomes" id="UP001165780"/>
    </source>
</evidence>
<dbReference type="InterPro" id="IPR000157">
    <property type="entry name" value="TIR_dom"/>
</dbReference>
<dbReference type="AlphaFoldDB" id="A0A9W2VE85"/>
<dbReference type="FunFam" id="3.40.50.10140:FF:000017">
    <property type="entry name" value="B cell scaffold protein with ankyrin repeats 1"/>
    <property type="match status" value="1"/>
</dbReference>
<keyword evidence="1" id="KW-0597">Phosphoprotein</keyword>
<dbReference type="Proteomes" id="UP001165780">
    <property type="component" value="Unplaced"/>
</dbReference>